<keyword evidence="10" id="KW-1185">Reference proteome</keyword>
<dbReference type="GO" id="GO:0035556">
    <property type="term" value="P:intracellular signal transduction"/>
    <property type="evidence" value="ECO:0007669"/>
    <property type="project" value="InterPro"/>
</dbReference>
<dbReference type="GO" id="GO:0000166">
    <property type="term" value="F:nucleotide binding"/>
    <property type="evidence" value="ECO:0007669"/>
    <property type="project" value="UniProtKB-KW"/>
</dbReference>
<comment type="subcellular location">
    <subcellularLocation>
        <location evidence="1">Membrane</location>
    </subcellularLocation>
</comment>
<dbReference type="InterPro" id="IPR029787">
    <property type="entry name" value="Nucleotide_cyclase"/>
</dbReference>
<dbReference type="SMART" id="SM00044">
    <property type="entry name" value="CYCc"/>
    <property type="match status" value="1"/>
</dbReference>
<evidence type="ECO:0000256" key="4">
    <source>
        <dbReference type="ARBA" id="ARBA00022989"/>
    </source>
</evidence>
<dbReference type="CDD" id="cd07302">
    <property type="entry name" value="CHD"/>
    <property type="match status" value="1"/>
</dbReference>
<dbReference type="OrthoDB" id="6127067at2759"/>
<dbReference type="GO" id="GO:0007168">
    <property type="term" value="P:receptor guanylyl cyclase signaling pathway"/>
    <property type="evidence" value="ECO:0007669"/>
    <property type="project" value="TreeGrafter"/>
</dbReference>
<feature type="transmembrane region" description="Helical" evidence="7">
    <location>
        <begin position="818"/>
        <end position="847"/>
    </location>
</feature>
<dbReference type="AlphaFoldDB" id="A0A1J4JVC1"/>
<feature type="transmembrane region" description="Helical" evidence="7">
    <location>
        <begin position="617"/>
        <end position="638"/>
    </location>
</feature>
<gene>
    <name evidence="9" type="ORF">TRFO_29579</name>
</gene>
<evidence type="ECO:0000256" key="1">
    <source>
        <dbReference type="ARBA" id="ARBA00004370"/>
    </source>
</evidence>
<comment type="caution">
    <text evidence="9">The sequence shown here is derived from an EMBL/GenBank/DDBJ whole genome shotgun (WGS) entry which is preliminary data.</text>
</comment>
<dbReference type="GO" id="GO:0001653">
    <property type="term" value="F:peptide receptor activity"/>
    <property type="evidence" value="ECO:0007669"/>
    <property type="project" value="TreeGrafter"/>
</dbReference>
<organism evidence="9 10">
    <name type="scientific">Tritrichomonas foetus</name>
    <dbReference type="NCBI Taxonomy" id="1144522"/>
    <lineage>
        <taxon>Eukaryota</taxon>
        <taxon>Metamonada</taxon>
        <taxon>Parabasalia</taxon>
        <taxon>Tritrichomonadida</taxon>
        <taxon>Tritrichomonadidae</taxon>
        <taxon>Tritrichomonas</taxon>
    </lineage>
</organism>
<reference evidence="9" key="1">
    <citation type="submission" date="2016-10" db="EMBL/GenBank/DDBJ databases">
        <authorList>
            <person name="Benchimol M."/>
            <person name="Almeida L.G."/>
            <person name="Vasconcelos A.T."/>
            <person name="Perreira-Neves A."/>
            <person name="Rosa I.A."/>
            <person name="Tasca T."/>
            <person name="Bogo M.R."/>
            <person name="de Souza W."/>
        </authorList>
    </citation>
    <scope>NUCLEOTIDE SEQUENCE [LARGE SCALE GENOMIC DNA]</scope>
    <source>
        <strain evidence="9">K</strain>
    </source>
</reference>
<dbReference type="SUPFAM" id="SSF55073">
    <property type="entry name" value="Nucleotide cyclase"/>
    <property type="match status" value="1"/>
</dbReference>
<feature type="transmembrane region" description="Helical" evidence="7">
    <location>
        <begin position="311"/>
        <end position="337"/>
    </location>
</feature>
<keyword evidence="3" id="KW-0547">Nucleotide-binding</keyword>
<evidence type="ECO:0000256" key="3">
    <source>
        <dbReference type="ARBA" id="ARBA00022741"/>
    </source>
</evidence>
<dbReference type="GO" id="GO:0004016">
    <property type="term" value="F:adenylate cyclase activity"/>
    <property type="evidence" value="ECO:0007669"/>
    <property type="project" value="TreeGrafter"/>
</dbReference>
<evidence type="ECO:0000256" key="5">
    <source>
        <dbReference type="ARBA" id="ARBA00023136"/>
    </source>
</evidence>
<dbReference type="GO" id="GO:0004383">
    <property type="term" value="F:guanylate cyclase activity"/>
    <property type="evidence" value="ECO:0007669"/>
    <property type="project" value="TreeGrafter"/>
</dbReference>
<dbReference type="Pfam" id="PF00211">
    <property type="entry name" value="Guanylate_cyc"/>
    <property type="match status" value="1"/>
</dbReference>
<keyword evidence="5 7" id="KW-0472">Membrane</keyword>
<dbReference type="RefSeq" id="XP_068356209.1">
    <property type="nucleotide sequence ID" value="XM_068506859.1"/>
</dbReference>
<dbReference type="Gene3D" id="3.30.70.1230">
    <property type="entry name" value="Nucleotide cyclase"/>
    <property type="match status" value="1"/>
</dbReference>
<dbReference type="PANTHER" id="PTHR11920">
    <property type="entry name" value="GUANYLYL CYCLASE"/>
    <property type="match status" value="1"/>
</dbReference>
<evidence type="ECO:0000256" key="7">
    <source>
        <dbReference type="SAM" id="Phobius"/>
    </source>
</evidence>
<dbReference type="GeneID" id="94841563"/>
<keyword evidence="6" id="KW-0456">Lyase</keyword>
<feature type="domain" description="Guanylate cyclase" evidence="8">
    <location>
        <begin position="1092"/>
        <end position="1224"/>
    </location>
</feature>
<dbReference type="EMBL" id="MLAK01000840">
    <property type="protein sequence ID" value="OHT03073.1"/>
    <property type="molecule type" value="Genomic_DNA"/>
</dbReference>
<dbReference type="VEuPathDB" id="TrichDB:TRFO_29579"/>
<evidence type="ECO:0000313" key="9">
    <source>
        <dbReference type="EMBL" id="OHT03073.1"/>
    </source>
</evidence>
<feature type="transmembrane region" description="Helical" evidence="7">
    <location>
        <begin position="523"/>
        <end position="547"/>
    </location>
</feature>
<keyword evidence="4 7" id="KW-1133">Transmembrane helix</keyword>
<dbReference type="PROSITE" id="PS50125">
    <property type="entry name" value="GUANYLATE_CYCLASE_2"/>
    <property type="match status" value="1"/>
</dbReference>
<evidence type="ECO:0000256" key="2">
    <source>
        <dbReference type="ARBA" id="ARBA00022692"/>
    </source>
</evidence>
<dbReference type="GO" id="GO:0005886">
    <property type="term" value="C:plasma membrane"/>
    <property type="evidence" value="ECO:0007669"/>
    <property type="project" value="TreeGrafter"/>
</dbReference>
<keyword evidence="2 7" id="KW-0812">Transmembrane</keyword>
<protein>
    <submittedName>
        <fullName evidence="9">Adenylate and Guanylate cyclase catalytic domain containing protein</fullName>
    </submittedName>
</protein>
<dbReference type="PANTHER" id="PTHR11920:SF335">
    <property type="entry name" value="GUANYLATE CYCLASE"/>
    <property type="match status" value="1"/>
</dbReference>
<sequence length="1275" mass="145682">MWVVTSRLRTPYMIMNIIINNYKLSSLQLLDDILDDPELFDTKVKSIHKAMKLVHFGFLLGHPLCYEFGLSKMIIEKFSELPEAWFCFAKYVVIFPEENQNLEMISLSISRNKVKGRLAKLIKTQCCTILKMRETNISNLLKRKINKITKDVNSAKQKLRHVWDVVIQSNLGEIESATKKAISSINRVDIEFKRLIREYPNNRFVTRPYSRFLQELCANYTEASDMQNKTRLLQRGIAINEDHNHQYGMMIFDKIPTKLKTAKFTATENTDLTLSTGELDIEDNITKECENNQALAHRIMNIRIPGTFNSILLRLMILIFVNIIPFIIMIIFIHVLASMLQRPIVYLRQIAAIRSRFAQIASFSFRIFFNIKGYIPEIEYRNADPQEPIGNTWDINEQMNYILGESTRLAQVLNEYQDIGPNDKYLSHVYNALFTSSIQYHYYTSLKNVTIYNMSFQGIIIDYVVQTTTALNLDINKTDILEASFVLNMVHNTRSVLSILRDEIQNFAYYFEDIETKANAIMIILRIIFLMLIILLSIFTLILEIYWIQKNKIAAYKCSMLLPKSCISQLSKGLRSIKKEGTSQGSSYNNEEINKQEENILKIFSSGGMSSTKYDDFILMIIAVGLILMMEIFVILVISDSALKVTGIFPSNAPHMINIGGAYSSKQAAIYYLDLFTVCDSPGEVKLYTMEEYASFVNESLVLSDDLYESLRYGDDKVVAPFGRFEQSVEASKDVIKCDDPTAYQSTFIEVSNCYNADLVFTSITPFVNYILSPFYRYGKSVDPKNPYVNNMWSTLIFPIFTSFFVPMMNGILPEIHFSISIVLNSLILEVFVLIILSIILEIAILIKIKQIETHIRDVLKLLLHPPSEFILHNSKIMKVLSGNFNGERGDSENRDENFYYNVVENLSEITVGIDQNGVVESMNKQCRKLFNINSHEEYENKLLKDLMCNFTGDVDYVLKYSNALNFEGYNNHSNNNNYNTNLNNSHNKVTGENTSTKGKVSYGADSIEKTAKLLTLNQNNEKSMYLVYGNICCGKLVITFRDITAANRYQTLIREERYKCDKMLSSILPPSLVPRVQAGETNISFAVQSATILFLDIVSFTPWCGSLPADKVMYTLNQMFKKLDSNVAQYPTMMKIKCIGDCYMAAGGVFSEMNQPAEHAKEVVNFGLDAIDRIRDINKELNENLQIRVGVNTGGPIVAGVLGIGKPTFEIIGPAINMAQQMEHHGIPMKVHISRNVYELVYGDSFEISERGNIEVKGRSVVTYIVNKRNHQYQ</sequence>
<accession>A0A1J4JVC1</accession>
<dbReference type="InterPro" id="IPR050401">
    <property type="entry name" value="Cyclic_nucleotide_synthase"/>
</dbReference>
<name>A0A1J4JVC1_9EUKA</name>
<evidence type="ECO:0000259" key="8">
    <source>
        <dbReference type="PROSITE" id="PS50125"/>
    </source>
</evidence>
<proteinExistence type="predicted"/>
<evidence type="ECO:0000256" key="6">
    <source>
        <dbReference type="ARBA" id="ARBA00023239"/>
    </source>
</evidence>
<evidence type="ECO:0000313" key="10">
    <source>
        <dbReference type="Proteomes" id="UP000179807"/>
    </source>
</evidence>
<dbReference type="Proteomes" id="UP000179807">
    <property type="component" value="Unassembled WGS sequence"/>
</dbReference>
<dbReference type="InterPro" id="IPR001054">
    <property type="entry name" value="A/G_cyclase"/>
</dbReference>
<feature type="transmembrane region" description="Helical" evidence="7">
    <location>
        <begin position="788"/>
        <end position="806"/>
    </location>
</feature>